<dbReference type="AlphaFoldDB" id="A0AB34ISR3"/>
<keyword evidence="2 5" id="KW-0812">Transmembrane</keyword>
<comment type="subcellular location">
    <subcellularLocation>
        <location evidence="1">Membrane</location>
        <topology evidence="1">Multi-pass membrane protein</topology>
    </subcellularLocation>
</comment>
<dbReference type="InterPro" id="IPR050846">
    <property type="entry name" value="TLCD"/>
</dbReference>
<keyword evidence="6" id="KW-0732">Signal</keyword>
<gene>
    <name evidence="8" type="ORF">AB1Y20_010627</name>
</gene>
<accession>A0AB34ISR3</accession>
<evidence type="ECO:0000256" key="1">
    <source>
        <dbReference type="ARBA" id="ARBA00004141"/>
    </source>
</evidence>
<evidence type="ECO:0000256" key="2">
    <source>
        <dbReference type="ARBA" id="ARBA00022692"/>
    </source>
</evidence>
<evidence type="ECO:0000256" key="6">
    <source>
        <dbReference type="SAM" id="SignalP"/>
    </source>
</evidence>
<comment type="caution">
    <text evidence="8">The sequence shown here is derived from an EMBL/GenBank/DDBJ whole genome shotgun (WGS) entry which is preliminary data.</text>
</comment>
<dbReference type="GO" id="GO:0016020">
    <property type="term" value="C:membrane"/>
    <property type="evidence" value="ECO:0007669"/>
    <property type="project" value="UniProtKB-SubCell"/>
</dbReference>
<protein>
    <recommendedName>
        <fullName evidence="7">TLC domain-containing protein</fullName>
    </recommendedName>
</protein>
<reference evidence="8 9" key="1">
    <citation type="journal article" date="2024" name="Science">
        <title>Giant polyketide synthase enzymes in the biosynthesis of giant marine polyether toxins.</title>
        <authorList>
            <person name="Fallon T.R."/>
            <person name="Shende V.V."/>
            <person name="Wierzbicki I.H."/>
            <person name="Pendleton A.L."/>
            <person name="Watervoot N.F."/>
            <person name="Auber R.P."/>
            <person name="Gonzalez D.J."/>
            <person name="Wisecaver J.H."/>
            <person name="Moore B.S."/>
        </authorList>
    </citation>
    <scope>NUCLEOTIDE SEQUENCE [LARGE SCALE GENOMIC DNA]</scope>
    <source>
        <strain evidence="8 9">12B1</strain>
    </source>
</reference>
<dbReference type="InterPro" id="IPR006634">
    <property type="entry name" value="TLC-dom"/>
</dbReference>
<sequence length="336" mass="36416">MLLLVGCVSSLLLPTPRACAPCPTPSLARCHGLSIVHTTPKELTGVFRRAEFPRMGIALPSCSASGVLSTAVRAGCIGVLAQLGLFAAFKRASDPVLSRAPGYSAHSAVAFVLMVFSAAFGLIGWLNPPATAGTAAGRLLVESNSARWLAATLLGFLIAWDIPTCLHIQRLRKPDMLGHHIAMTVTAIVGAVYLPTHYGLYYMGVVELSSIPMTAYDQYERAADVVSSLEDISPQRLQRVRSIRDGLKGITAVAFVLVRAIDFTRVTLSKFLPDAVQVLRAPSTAASYYLPLQFMIVSSACFAALQLYWFSMFVRISLTQRAREQRKKKRSGNRDT</sequence>
<evidence type="ECO:0000313" key="9">
    <source>
        <dbReference type="Proteomes" id="UP001515480"/>
    </source>
</evidence>
<feature type="transmembrane region" description="Helical" evidence="5">
    <location>
        <begin position="146"/>
        <end position="168"/>
    </location>
</feature>
<feature type="transmembrane region" description="Helical" evidence="5">
    <location>
        <begin position="70"/>
        <end position="89"/>
    </location>
</feature>
<dbReference type="GO" id="GO:0055088">
    <property type="term" value="P:lipid homeostasis"/>
    <property type="evidence" value="ECO:0007669"/>
    <property type="project" value="TreeGrafter"/>
</dbReference>
<evidence type="ECO:0000256" key="3">
    <source>
        <dbReference type="ARBA" id="ARBA00022989"/>
    </source>
</evidence>
<feature type="transmembrane region" description="Helical" evidence="5">
    <location>
        <begin position="101"/>
        <end position="126"/>
    </location>
</feature>
<dbReference type="EMBL" id="JBGBPQ010000020">
    <property type="protein sequence ID" value="KAL1504218.1"/>
    <property type="molecule type" value="Genomic_DNA"/>
</dbReference>
<feature type="chain" id="PRO_5044298754" description="TLC domain-containing protein" evidence="6">
    <location>
        <begin position="19"/>
        <end position="336"/>
    </location>
</feature>
<keyword evidence="9" id="KW-1185">Reference proteome</keyword>
<feature type="transmembrane region" description="Helical" evidence="5">
    <location>
        <begin position="292"/>
        <end position="318"/>
    </location>
</feature>
<dbReference type="Proteomes" id="UP001515480">
    <property type="component" value="Unassembled WGS sequence"/>
</dbReference>
<feature type="domain" description="TLC" evidence="7">
    <location>
        <begin position="106"/>
        <end position="315"/>
    </location>
</feature>
<dbReference type="Pfam" id="PF03798">
    <property type="entry name" value="TRAM_LAG1_CLN8"/>
    <property type="match status" value="1"/>
</dbReference>
<proteinExistence type="predicted"/>
<evidence type="ECO:0000256" key="5">
    <source>
        <dbReference type="SAM" id="Phobius"/>
    </source>
</evidence>
<evidence type="ECO:0000259" key="7">
    <source>
        <dbReference type="Pfam" id="PF03798"/>
    </source>
</evidence>
<evidence type="ECO:0000313" key="8">
    <source>
        <dbReference type="EMBL" id="KAL1504218.1"/>
    </source>
</evidence>
<feature type="transmembrane region" description="Helical" evidence="5">
    <location>
        <begin position="180"/>
        <end position="203"/>
    </location>
</feature>
<organism evidence="8 9">
    <name type="scientific">Prymnesium parvum</name>
    <name type="common">Toxic golden alga</name>
    <dbReference type="NCBI Taxonomy" id="97485"/>
    <lineage>
        <taxon>Eukaryota</taxon>
        <taxon>Haptista</taxon>
        <taxon>Haptophyta</taxon>
        <taxon>Prymnesiophyceae</taxon>
        <taxon>Prymnesiales</taxon>
        <taxon>Prymnesiaceae</taxon>
        <taxon>Prymnesium</taxon>
    </lineage>
</organism>
<feature type="signal peptide" evidence="6">
    <location>
        <begin position="1"/>
        <end position="18"/>
    </location>
</feature>
<keyword evidence="4 5" id="KW-0472">Membrane</keyword>
<dbReference type="PANTHER" id="PTHR13439">
    <property type="entry name" value="CT120 PROTEIN"/>
    <property type="match status" value="1"/>
</dbReference>
<name>A0AB34ISR3_PRYPA</name>
<keyword evidence="3 5" id="KW-1133">Transmembrane helix</keyword>
<evidence type="ECO:0000256" key="4">
    <source>
        <dbReference type="ARBA" id="ARBA00023136"/>
    </source>
</evidence>